<dbReference type="PROSITE" id="PS50110">
    <property type="entry name" value="RESPONSE_REGULATORY"/>
    <property type="match status" value="1"/>
</dbReference>
<protein>
    <recommendedName>
        <fullName evidence="7">Response regulatory domain-containing protein</fullName>
    </recommendedName>
</protein>
<reference evidence="5 6" key="1">
    <citation type="submission" date="2015-09" db="EMBL/GenBank/DDBJ databases">
        <title>Sorangium comparison.</title>
        <authorList>
            <person name="Zaburannyi N."/>
            <person name="Bunk B."/>
            <person name="Overmann J."/>
            <person name="Mueller R."/>
        </authorList>
    </citation>
    <scope>NUCLEOTIDE SEQUENCE [LARGE SCALE GENOMIC DNA]</scope>
    <source>
        <strain evidence="5 6">So ce26</strain>
    </source>
</reference>
<dbReference type="Gene3D" id="3.40.50.2300">
    <property type="match status" value="1"/>
</dbReference>
<dbReference type="SUPFAM" id="SSF55785">
    <property type="entry name" value="PYP-like sensor domain (PAS domain)"/>
    <property type="match status" value="1"/>
</dbReference>
<evidence type="ECO:0000259" key="3">
    <source>
        <dbReference type="PROSITE" id="PS50110"/>
    </source>
</evidence>
<feature type="domain" description="Response regulatory" evidence="3">
    <location>
        <begin position="9"/>
        <end position="163"/>
    </location>
</feature>
<dbReference type="PROSITE" id="PS50112">
    <property type="entry name" value="PAS"/>
    <property type="match status" value="1"/>
</dbReference>
<gene>
    <name evidence="5" type="ORF">SOCE26_051810</name>
</gene>
<dbReference type="PANTHER" id="PTHR44591:SF23">
    <property type="entry name" value="CHEY SUBFAMILY"/>
    <property type="match status" value="1"/>
</dbReference>
<evidence type="ECO:0000256" key="2">
    <source>
        <dbReference type="PROSITE-ProRule" id="PRU00169"/>
    </source>
</evidence>
<keyword evidence="1 2" id="KW-0597">Phosphoprotein</keyword>
<dbReference type="PANTHER" id="PTHR44591">
    <property type="entry name" value="STRESS RESPONSE REGULATOR PROTEIN 1"/>
    <property type="match status" value="1"/>
</dbReference>
<dbReference type="InterPro" id="IPR011006">
    <property type="entry name" value="CheY-like_superfamily"/>
</dbReference>
<name>A0A2L0EWQ0_SORCE</name>
<dbReference type="InterPro" id="IPR050595">
    <property type="entry name" value="Bact_response_regulator"/>
</dbReference>
<evidence type="ECO:0000313" key="5">
    <source>
        <dbReference type="EMBL" id="AUX43727.1"/>
    </source>
</evidence>
<feature type="domain" description="PAS" evidence="4">
    <location>
        <begin position="193"/>
        <end position="250"/>
    </location>
</feature>
<dbReference type="InterPro" id="IPR001789">
    <property type="entry name" value="Sig_transdc_resp-reg_receiver"/>
</dbReference>
<proteinExistence type="predicted"/>
<dbReference type="Gene3D" id="3.30.450.20">
    <property type="entry name" value="PAS domain"/>
    <property type="match status" value="1"/>
</dbReference>
<dbReference type="EMBL" id="CP012673">
    <property type="protein sequence ID" value="AUX43727.1"/>
    <property type="molecule type" value="Genomic_DNA"/>
</dbReference>
<dbReference type="InterPro" id="IPR000014">
    <property type="entry name" value="PAS"/>
</dbReference>
<dbReference type="AlphaFoldDB" id="A0A2L0EWQ0"/>
<evidence type="ECO:0008006" key="7">
    <source>
        <dbReference type="Google" id="ProtNLM"/>
    </source>
</evidence>
<dbReference type="SMART" id="SM00091">
    <property type="entry name" value="PAS"/>
    <property type="match status" value="1"/>
</dbReference>
<evidence type="ECO:0000313" key="6">
    <source>
        <dbReference type="Proteomes" id="UP000238348"/>
    </source>
</evidence>
<evidence type="ECO:0000256" key="1">
    <source>
        <dbReference type="ARBA" id="ARBA00022553"/>
    </source>
</evidence>
<feature type="modified residue" description="4-aspartylphosphate" evidence="2">
    <location>
        <position position="94"/>
    </location>
</feature>
<sequence length="299" mass="32827">MPAEPMNRAILVVDDNPDIHVLMERMLVPKPIHDPDMLRGLNDLEARLFGAEPPEEPPDLLHGLRFSIDSAHSGRDGIALVQANPRKYFLAFVDMRMPPGIDGIQTIKGIWSVAPDIYTVICTAYSDYSWDEIASELGCAPNLLILRKPFEAIEVRQIATTFARMYDSLSGVKTSVNQLEEELVIAMESVSQLEERSRALLAEIAEPCLLLDREGEILGANPSAHDLFGVDERLLYGRDVASVLVDVQAPLPSARAVARSRLVCPHSRPLEASVTLTPLGPQVGSAGELIARIRVNHDA</sequence>
<dbReference type="InterPro" id="IPR035965">
    <property type="entry name" value="PAS-like_dom_sf"/>
</dbReference>
<dbReference type="SUPFAM" id="SSF52172">
    <property type="entry name" value="CheY-like"/>
    <property type="match status" value="1"/>
</dbReference>
<dbReference type="GO" id="GO:0000160">
    <property type="term" value="P:phosphorelay signal transduction system"/>
    <property type="evidence" value="ECO:0007669"/>
    <property type="project" value="InterPro"/>
</dbReference>
<accession>A0A2L0EWQ0</accession>
<organism evidence="5 6">
    <name type="scientific">Sorangium cellulosum</name>
    <name type="common">Polyangium cellulosum</name>
    <dbReference type="NCBI Taxonomy" id="56"/>
    <lineage>
        <taxon>Bacteria</taxon>
        <taxon>Pseudomonadati</taxon>
        <taxon>Myxococcota</taxon>
        <taxon>Polyangia</taxon>
        <taxon>Polyangiales</taxon>
        <taxon>Polyangiaceae</taxon>
        <taxon>Sorangium</taxon>
    </lineage>
</organism>
<dbReference type="Pfam" id="PF13188">
    <property type="entry name" value="PAS_8"/>
    <property type="match status" value="1"/>
</dbReference>
<dbReference type="Proteomes" id="UP000238348">
    <property type="component" value="Chromosome"/>
</dbReference>
<evidence type="ECO:0000259" key="4">
    <source>
        <dbReference type="PROSITE" id="PS50112"/>
    </source>
</evidence>
<dbReference type="CDD" id="cd00130">
    <property type="entry name" value="PAS"/>
    <property type="match status" value="1"/>
</dbReference>